<dbReference type="GO" id="GO:0003700">
    <property type="term" value="F:DNA-binding transcription factor activity"/>
    <property type="evidence" value="ECO:0007669"/>
    <property type="project" value="InterPro"/>
</dbReference>
<dbReference type="SMART" id="SM00342">
    <property type="entry name" value="HTH_ARAC"/>
    <property type="match status" value="1"/>
</dbReference>
<name>A0A6C0TZW6_9GAMM</name>
<sequence length="312" mass="35165">MNESEKQELASLIGKFARQEGVNATPIPGVFSFKASTTERLTPSVYDPSLCIVAQGRKQAMLGEEIYYYNPSDYLVVSVDLPMIGQVTEASTDNPYLCMKIRLDFQQISELLVRDMDTHGSKPLPRTRGLFVGKVEEPMSESVLRLARLLNSPEDIPVLAPSMIREVYYRLLRNNYGSTMVHTALKGSNMQRIASVIRKLKAELDQPISVKALAELANMSVSTFHLHFKSVTAMSPLQFQKRLRLIEARHLMLSRDLDVAATAYQVGYESPSQFSREYARMFGKPPGRDISQLRQHVHPQAMNLNEQHFAAS</sequence>
<dbReference type="Pfam" id="PF12833">
    <property type="entry name" value="HTH_18"/>
    <property type="match status" value="1"/>
</dbReference>
<keyword evidence="1" id="KW-0805">Transcription regulation</keyword>
<dbReference type="InterPro" id="IPR018062">
    <property type="entry name" value="HTH_AraC-typ_CS"/>
</dbReference>
<evidence type="ECO:0000256" key="3">
    <source>
        <dbReference type="ARBA" id="ARBA00023163"/>
    </source>
</evidence>
<dbReference type="PANTHER" id="PTHR43436:SF1">
    <property type="entry name" value="TRANSCRIPTIONAL REGULATORY PROTEIN"/>
    <property type="match status" value="1"/>
</dbReference>
<keyword evidence="6" id="KW-1185">Reference proteome</keyword>
<dbReference type="Pfam" id="PF06719">
    <property type="entry name" value="AraC_N"/>
    <property type="match status" value="1"/>
</dbReference>
<dbReference type="GO" id="GO:0043565">
    <property type="term" value="F:sequence-specific DNA binding"/>
    <property type="evidence" value="ECO:0007669"/>
    <property type="project" value="InterPro"/>
</dbReference>
<evidence type="ECO:0000256" key="1">
    <source>
        <dbReference type="ARBA" id="ARBA00023015"/>
    </source>
</evidence>
<proteinExistence type="predicted"/>
<dbReference type="AlphaFoldDB" id="A0A6C0TZW6"/>
<dbReference type="PROSITE" id="PS00041">
    <property type="entry name" value="HTH_ARAC_FAMILY_1"/>
    <property type="match status" value="1"/>
</dbReference>
<evidence type="ECO:0000313" key="6">
    <source>
        <dbReference type="Proteomes" id="UP000477680"/>
    </source>
</evidence>
<organism evidence="5 6">
    <name type="scientific">Kineobactrum salinum</name>
    <dbReference type="NCBI Taxonomy" id="2708301"/>
    <lineage>
        <taxon>Bacteria</taxon>
        <taxon>Pseudomonadati</taxon>
        <taxon>Pseudomonadota</taxon>
        <taxon>Gammaproteobacteria</taxon>
        <taxon>Cellvibrionales</taxon>
        <taxon>Halieaceae</taxon>
        <taxon>Kineobactrum</taxon>
    </lineage>
</organism>
<gene>
    <name evidence="5" type="ORF">G3T16_05275</name>
</gene>
<dbReference type="InterPro" id="IPR009594">
    <property type="entry name" value="Tscrpt_reg_HTH_AraC_N"/>
</dbReference>
<dbReference type="PANTHER" id="PTHR43436">
    <property type="entry name" value="ARAC-FAMILY TRANSCRIPTIONAL REGULATOR"/>
    <property type="match status" value="1"/>
</dbReference>
<evidence type="ECO:0000256" key="2">
    <source>
        <dbReference type="ARBA" id="ARBA00023125"/>
    </source>
</evidence>
<dbReference type="EMBL" id="CP048711">
    <property type="protein sequence ID" value="QIB64889.1"/>
    <property type="molecule type" value="Genomic_DNA"/>
</dbReference>
<evidence type="ECO:0000313" key="5">
    <source>
        <dbReference type="EMBL" id="QIB64889.1"/>
    </source>
</evidence>
<reference evidence="5 6" key="1">
    <citation type="submission" date="2020-02" db="EMBL/GenBank/DDBJ databases">
        <title>Genome sequencing for Kineobactrum sp. M2.</title>
        <authorList>
            <person name="Park S.-J."/>
        </authorList>
    </citation>
    <scope>NUCLEOTIDE SEQUENCE [LARGE SCALE GENOMIC DNA]</scope>
    <source>
        <strain evidence="5 6">M2</strain>
    </source>
</reference>
<dbReference type="Gene3D" id="1.10.10.60">
    <property type="entry name" value="Homeodomain-like"/>
    <property type="match status" value="2"/>
</dbReference>
<dbReference type="Proteomes" id="UP000477680">
    <property type="component" value="Chromosome"/>
</dbReference>
<dbReference type="KEGG" id="kim:G3T16_05275"/>
<keyword evidence="3" id="KW-0804">Transcription</keyword>
<accession>A0A6C0TZW6</accession>
<keyword evidence="2" id="KW-0238">DNA-binding</keyword>
<dbReference type="InterPro" id="IPR018060">
    <property type="entry name" value="HTH_AraC"/>
</dbReference>
<dbReference type="PROSITE" id="PS01124">
    <property type="entry name" value="HTH_ARAC_FAMILY_2"/>
    <property type="match status" value="1"/>
</dbReference>
<evidence type="ECO:0000259" key="4">
    <source>
        <dbReference type="PROSITE" id="PS01124"/>
    </source>
</evidence>
<dbReference type="InterPro" id="IPR009057">
    <property type="entry name" value="Homeodomain-like_sf"/>
</dbReference>
<dbReference type="SUPFAM" id="SSF46689">
    <property type="entry name" value="Homeodomain-like"/>
    <property type="match status" value="2"/>
</dbReference>
<dbReference type="RefSeq" id="WP_163494138.1">
    <property type="nucleotide sequence ID" value="NZ_CP048711.1"/>
</dbReference>
<feature type="domain" description="HTH araC/xylS-type" evidence="4">
    <location>
        <begin position="194"/>
        <end position="292"/>
    </location>
</feature>
<protein>
    <submittedName>
        <fullName evidence="5">AraC family transcriptional regulator</fullName>
    </submittedName>
</protein>